<dbReference type="Proteomes" id="UP000192578">
    <property type="component" value="Unassembled WGS sequence"/>
</dbReference>
<proteinExistence type="predicted"/>
<organism evidence="1 2">
    <name type="scientific">Hypsibius exemplaris</name>
    <name type="common">Freshwater tardigrade</name>
    <dbReference type="NCBI Taxonomy" id="2072580"/>
    <lineage>
        <taxon>Eukaryota</taxon>
        <taxon>Metazoa</taxon>
        <taxon>Ecdysozoa</taxon>
        <taxon>Tardigrada</taxon>
        <taxon>Eutardigrada</taxon>
        <taxon>Parachela</taxon>
        <taxon>Hypsibioidea</taxon>
        <taxon>Hypsibiidae</taxon>
        <taxon>Hypsibius</taxon>
    </lineage>
</organism>
<gene>
    <name evidence="1" type="ORF">BV898_13289</name>
</gene>
<reference evidence="2" key="1">
    <citation type="submission" date="2017-01" db="EMBL/GenBank/DDBJ databases">
        <title>Comparative genomics of anhydrobiosis in the tardigrade Hypsibius dujardini.</title>
        <authorList>
            <person name="Yoshida Y."/>
            <person name="Koutsovoulos G."/>
            <person name="Laetsch D."/>
            <person name="Stevens L."/>
            <person name="Kumar S."/>
            <person name="Horikawa D."/>
            <person name="Ishino K."/>
            <person name="Komine S."/>
            <person name="Tomita M."/>
            <person name="Blaxter M."/>
            <person name="Arakawa K."/>
        </authorList>
    </citation>
    <scope>NUCLEOTIDE SEQUENCE [LARGE SCALE GENOMIC DNA]</scope>
    <source>
        <strain evidence="2">Z151</strain>
    </source>
</reference>
<comment type="caution">
    <text evidence="1">The sequence shown here is derived from an EMBL/GenBank/DDBJ whole genome shotgun (WGS) entry which is preliminary data.</text>
</comment>
<evidence type="ECO:0000313" key="1">
    <source>
        <dbReference type="EMBL" id="OQV12413.1"/>
    </source>
</evidence>
<evidence type="ECO:0000313" key="2">
    <source>
        <dbReference type="Proteomes" id="UP000192578"/>
    </source>
</evidence>
<accession>A0A1W0WB76</accession>
<dbReference type="AlphaFoldDB" id="A0A1W0WB76"/>
<protein>
    <submittedName>
        <fullName evidence="1">Uncharacterized protein</fullName>
    </submittedName>
</protein>
<keyword evidence="2" id="KW-1185">Reference proteome</keyword>
<sequence length="90" mass="10770">MKKEYRYWTSARFSVSLADVTKITDEDFWEEHFSVLPWVWKDEPVRMDKKVPHPVIGLLEALTNTYYCYVALIDRLTNLFSFCVTFSSFF</sequence>
<dbReference type="EMBL" id="MTYJ01000145">
    <property type="protein sequence ID" value="OQV12413.1"/>
    <property type="molecule type" value="Genomic_DNA"/>
</dbReference>
<name>A0A1W0WB76_HYPEX</name>